<reference evidence="1 3" key="1">
    <citation type="submission" date="2017-11" db="EMBL/GenBank/DDBJ databases">
        <title>The genome of Rhizophagus clarus HR1 reveals common genetic basis of auxotrophy among arbuscular mycorrhizal fungi.</title>
        <authorList>
            <person name="Kobayashi Y."/>
        </authorList>
    </citation>
    <scope>NUCLEOTIDE SEQUENCE [LARGE SCALE GENOMIC DNA]</scope>
    <source>
        <strain evidence="1 3">HR1</strain>
    </source>
</reference>
<evidence type="ECO:0000313" key="1">
    <source>
        <dbReference type="EMBL" id="GBC06644.1"/>
    </source>
</evidence>
<keyword evidence="3" id="KW-1185">Reference proteome</keyword>
<sequence length="87" mass="10542">MDQLDHVFQIRSTIRPPFPPLITIQNIVRLLNINRPRRKFDAFYIYKLTTIYYMQINNNIFPITPNFFRYMAAMNWNSEASNQRNTI</sequence>
<accession>A0A2Z6RV59</accession>
<evidence type="ECO:0000313" key="3">
    <source>
        <dbReference type="Proteomes" id="UP000247702"/>
    </source>
</evidence>
<dbReference type="EMBL" id="BEXD01004092">
    <property type="protein sequence ID" value="GBC06644.1"/>
    <property type="molecule type" value="Genomic_DNA"/>
</dbReference>
<dbReference type="OrthoDB" id="6247875at2759"/>
<organism evidence="1 3">
    <name type="scientific">Rhizophagus clarus</name>
    <dbReference type="NCBI Taxonomy" id="94130"/>
    <lineage>
        <taxon>Eukaryota</taxon>
        <taxon>Fungi</taxon>
        <taxon>Fungi incertae sedis</taxon>
        <taxon>Mucoromycota</taxon>
        <taxon>Glomeromycotina</taxon>
        <taxon>Glomeromycetes</taxon>
        <taxon>Glomerales</taxon>
        <taxon>Glomeraceae</taxon>
        <taxon>Rhizophagus</taxon>
    </lineage>
</organism>
<protein>
    <submittedName>
        <fullName evidence="1">Uncharacterized protein</fullName>
    </submittedName>
</protein>
<dbReference type="AlphaFoldDB" id="A0A2Z6RV59"/>
<proteinExistence type="predicted"/>
<reference evidence="2" key="2">
    <citation type="submission" date="2019-10" db="EMBL/GenBank/DDBJ databases">
        <title>Conservation and host-specific expression of non-tandemly repeated heterogenous ribosome RNA gene in arbuscular mycorrhizal fungi.</title>
        <authorList>
            <person name="Maeda T."/>
            <person name="Kobayashi Y."/>
            <person name="Nakagawa T."/>
            <person name="Ezawa T."/>
            <person name="Yamaguchi K."/>
            <person name="Bino T."/>
            <person name="Nishimoto Y."/>
            <person name="Shigenobu S."/>
            <person name="Kawaguchi M."/>
        </authorList>
    </citation>
    <scope>NUCLEOTIDE SEQUENCE</scope>
    <source>
        <strain evidence="2">HR1</strain>
    </source>
</reference>
<dbReference type="EMBL" id="BLAL01000034">
    <property type="protein sequence ID" value="GES78184.1"/>
    <property type="molecule type" value="Genomic_DNA"/>
</dbReference>
<gene>
    <name evidence="2" type="ORF">RCL2_000549800</name>
    <name evidence="1" type="ORF">RclHR1_00070011</name>
</gene>
<dbReference type="Proteomes" id="UP000615446">
    <property type="component" value="Unassembled WGS sequence"/>
</dbReference>
<comment type="caution">
    <text evidence="1">The sequence shown here is derived from an EMBL/GenBank/DDBJ whole genome shotgun (WGS) entry which is preliminary data.</text>
</comment>
<dbReference type="Proteomes" id="UP000247702">
    <property type="component" value="Unassembled WGS sequence"/>
</dbReference>
<name>A0A2Z6RV59_9GLOM</name>
<evidence type="ECO:0000313" key="2">
    <source>
        <dbReference type="EMBL" id="GES78184.1"/>
    </source>
</evidence>